<dbReference type="AlphaFoldDB" id="A0A4Q9DLR4"/>
<name>A0A4Q9DLR4_9BACL</name>
<evidence type="ECO:0000313" key="3">
    <source>
        <dbReference type="EMBL" id="TBL73013.1"/>
    </source>
</evidence>
<organism evidence="3 4">
    <name type="scientific">Paenibacillus thalictri</name>
    <dbReference type="NCBI Taxonomy" id="2527873"/>
    <lineage>
        <taxon>Bacteria</taxon>
        <taxon>Bacillati</taxon>
        <taxon>Bacillota</taxon>
        <taxon>Bacilli</taxon>
        <taxon>Bacillales</taxon>
        <taxon>Paenibacillaceae</taxon>
        <taxon>Paenibacillus</taxon>
    </lineage>
</organism>
<dbReference type="GO" id="GO:0016491">
    <property type="term" value="F:oxidoreductase activity"/>
    <property type="evidence" value="ECO:0007669"/>
    <property type="project" value="UniProtKB-KW"/>
</dbReference>
<dbReference type="GO" id="GO:0000166">
    <property type="term" value="F:nucleotide binding"/>
    <property type="evidence" value="ECO:0007669"/>
    <property type="project" value="InterPro"/>
</dbReference>
<protein>
    <submittedName>
        <fullName evidence="3">Gfo/Idh/MocA family oxidoreductase</fullName>
    </submittedName>
</protein>
<proteinExistence type="predicted"/>
<dbReference type="PANTHER" id="PTHR43818:SF11">
    <property type="entry name" value="BCDNA.GH03377"/>
    <property type="match status" value="1"/>
</dbReference>
<dbReference type="SUPFAM" id="SSF51735">
    <property type="entry name" value="NAD(P)-binding Rossmann-fold domains"/>
    <property type="match status" value="1"/>
</dbReference>
<dbReference type="Proteomes" id="UP000293142">
    <property type="component" value="Unassembled WGS sequence"/>
</dbReference>
<keyword evidence="4" id="KW-1185">Reference proteome</keyword>
<evidence type="ECO:0000313" key="4">
    <source>
        <dbReference type="Proteomes" id="UP000293142"/>
    </source>
</evidence>
<feature type="domain" description="Gfo/Idh/MocA-like oxidoreductase N-terminal" evidence="2">
    <location>
        <begin position="3"/>
        <end position="124"/>
    </location>
</feature>
<dbReference type="PANTHER" id="PTHR43818">
    <property type="entry name" value="BCDNA.GH03377"/>
    <property type="match status" value="1"/>
</dbReference>
<sequence length="342" mass="38221">MSRIAIIGLGPMGLRHLKSVLELPNAVLSGISDLNLETVRRVIGDHGLSERIGFTSHREMVSAVNPDIVIIATNGPSHSKIFEDLVEDGVTKIFCEKPIATSLYESRMMQQTAKEKSVLLLVNHARRWMQDYKELKLRLQDGLIGQIHSVSYTMGGGQMACNGTHVIDIVSFLLDTEIKSVVGFLTEPHTANPRGAQFHDPGGYALLHFQNGARMFFEMPDDLGITPLLIINGSYGRVIIEELKGYYTIEARKVEDRILPVTRYGTPLHVVEKVPFKGLDLIRLCQQGIEMLMYNEPLINCSAAINSLEAIIAIHYSNFNQNKLITLPIKDNQIVHQQFSFT</sequence>
<comment type="caution">
    <text evidence="3">The sequence shown here is derived from an EMBL/GenBank/DDBJ whole genome shotgun (WGS) entry which is preliminary data.</text>
</comment>
<dbReference type="OrthoDB" id="9815825at2"/>
<dbReference type="InterPro" id="IPR050463">
    <property type="entry name" value="Gfo/Idh/MocA_oxidrdct_glycsds"/>
</dbReference>
<gene>
    <name evidence="3" type="ORF">EYB31_27690</name>
</gene>
<reference evidence="3 4" key="1">
    <citation type="submission" date="2019-02" db="EMBL/GenBank/DDBJ databases">
        <title>Paenibacillus sp. nov., isolated from surface-sterilized tissue of Thalictrum simplex L.</title>
        <authorList>
            <person name="Tuo L."/>
        </authorList>
    </citation>
    <scope>NUCLEOTIDE SEQUENCE [LARGE SCALE GENOMIC DNA]</scope>
    <source>
        <strain evidence="3 4">N2SHLJ1</strain>
    </source>
</reference>
<accession>A0A4Q9DLR4</accession>
<dbReference type="Gene3D" id="3.40.50.720">
    <property type="entry name" value="NAD(P)-binding Rossmann-like Domain"/>
    <property type="match status" value="1"/>
</dbReference>
<keyword evidence="1" id="KW-0560">Oxidoreductase</keyword>
<dbReference type="InterPro" id="IPR000683">
    <property type="entry name" value="Gfo/Idh/MocA-like_OxRdtase_N"/>
</dbReference>
<dbReference type="RefSeq" id="WP_131016732.1">
    <property type="nucleotide sequence ID" value="NZ_SIRE01000022.1"/>
</dbReference>
<dbReference type="SUPFAM" id="SSF55347">
    <property type="entry name" value="Glyceraldehyde-3-phosphate dehydrogenase-like, C-terminal domain"/>
    <property type="match status" value="1"/>
</dbReference>
<dbReference type="EMBL" id="SIRE01000022">
    <property type="protein sequence ID" value="TBL73013.1"/>
    <property type="molecule type" value="Genomic_DNA"/>
</dbReference>
<dbReference type="Gene3D" id="3.30.360.10">
    <property type="entry name" value="Dihydrodipicolinate Reductase, domain 2"/>
    <property type="match status" value="1"/>
</dbReference>
<dbReference type="Pfam" id="PF01408">
    <property type="entry name" value="GFO_IDH_MocA"/>
    <property type="match status" value="1"/>
</dbReference>
<evidence type="ECO:0000256" key="1">
    <source>
        <dbReference type="ARBA" id="ARBA00023002"/>
    </source>
</evidence>
<dbReference type="InterPro" id="IPR036291">
    <property type="entry name" value="NAD(P)-bd_dom_sf"/>
</dbReference>
<evidence type="ECO:0000259" key="2">
    <source>
        <dbReference type="Pfam" id="PF01408"/>
    </source>
</evidence>